<feature type="binding site" evidence="1">
    <location>
        <position position="161"/>
    </location>
    <ligand>
        <name>ATP</name>
        <dbReference type="ChEBI" id="CHEBI:30616"/>
    </ligand>
</feature>
<evidence type="ECO:0000259" key="2">
    <source>
        <dbReference type="Pfam" id="PF00586"/>
    </source>
</evidence>
<keyword evidence="1" id="KW-0479">Metal-binding</keyword>
<feature type="binding site" evidence="1">
    <location>
        <position position="85"/>
    </location>
    <ligand>
        <name>Mg(2+)</name>
        <dbReference type="ChEBI" id="CHEBI:18420"/>
        <label>3</label>
    </ligand>
</feature>
<dbReference type="AlphaFoldDB" id="A0A6B8RSS6"/>
<dbReference type="SUPFAM" id="SSF56042">
    <property type="entry name" value="PurM C-terminal domain-like"/>
    <property type="match status" value="1"/>
</dbReference>
<feature type="binding site" evidence="1">
    <location>
        <position position="102"/>
    </location>
    <ligand>
        <name>Mg(2+)</name>
        <dbReference type="ChEBI" id="CHEBI:18420"/>
        <label>2</label>
    </ligand>
</feature>
<name>A0A6B8RSS6_9BACL</name>
<feature type="binding site" evidence="1">
    <location>
        <position position="205"/>
    </location>
    <ligand>
        <name>ATP</name>
        <dbReference type="ChEBI" id="CHEBI:30616"/>
    </ligand>
</feature>
<feature type="binding site" evidence="1">
    <location>
        <position position="131"/>
    </location>
    <ligand>
        <name>Mg(2+)</name>
        <dbReference type="ChEBI" id="CHEBI:18420"/>
        <label>2</label>
    </ligand>
</feature>
<comment type="catalytic activity">
    <reaction evidence="1">
        <text>thiamine phosphate + ATP = thiamine diphosphate + ADP</text>
        <dbReference type="Rhea" id="RHEA:15913"/>
        <dbReference type="ChEBI" id="CHEBI:30616"/>
        <dbReference type="ChEBI" id="CHEBI:37575"/>
        <dbReference type="ChEBI" id="CHEBI:58937"/>
        <dbReference type="ChEBI" id="CHEBI:456216"/>
        <dbReference type="EC" id="2.7.4.16"/>
    </reaction>
</comment>
<feature type="binding site" evidence="1">
    <location>
        <position position="131"/>
    </location>
    <ligand>
        <name>Mg(2+)</name>
        <dbReference type="ChEBI" id="CHEBI:18420"/>
        <label>4</label>
    </ligand>
</feature>
<sequence>MNLDAALSTSKLLAGAAFLHFNDDSTWYVYLATLLADRYNKFNNRRRLSSLPVNDEFGLIRQWTNPYQTAAMQKSLGVVVGIGDDAAVVEMKAGFQLVLSSDTMVQDIHFNEKTMRMSDVGFKAMAAALSDLSAMGAIPKYALVSLTLPKNADITLSKQLYEGLYACADQFGVAIVGGDTTSTLGGWVVTIQVTGEIEAGMALLRSTASPGDIVFITGPLGCSAAGLDYLNTESPLKLDLNQSESIERLIEKHRRPLPQILAGRTLLHSGSCHALNDISDGLASEAWEIAEASKVGILLNEAMIPRNPDLILYAELAGKSAMDWILYGGEEYQLIGTAPKSQVAFIEQEFKKNQLDYHIIGEVTELFAGVRLLQLDDIEVEIAKKGYNHFA</sequence>
<dbReference type="KEGG" id="ppsc:EHS13_28360"/>
<evidence type="ECO:0000313" key="5">
    <source>
        <dbReference type="Proteomes" id="UP000426246"/>
    </source>
</evidence>
<keyword evidence="1" id="KW-0784">Thiamine biosynthesis</keyword>
<dbReference type="NCBIfam" id="TIGR01379">
    <property type="entry name" value="thiL"/>
    <property type="match status" value="1"/>
</dbReference>
<feature type="domain" description="PurM-like N-terminal" evidence="2">
    <location>
        <begin position="83"/>
        <end position="196"/>
    </location>
</feature>
<feature type="binding site" evidence="1">
    <location>
        <position position="109"/>
    </location>
    <ligand>
        <name>substrate</name>
    </ligand>
</feature>
<keyword evidence="1" id="KW-0547">Nucleotide-binding</keyword>
<dbReference type="HAMAP" id="MF_02128">
    <property type="entry name" value="TMP_kinase"/>
    <property type="match status" value="1"/>
</dbReference>
<protein>
    <recommendedName>
        <fullName evidence="1">Thiamine-monophosphate kinase</fullName>
        <shortName evidence="1">TMP kinase</shortName>
        <shortName evidence="1">Thiamine-phosphate kinase</shortName>
        <ecNumber evidence="1">2.7.4.16</ecNumber>
    </recommendedName>
</protein>
<comment type="miscellaneous">
    <text evidence="1">Reaction mechanism of ThiL seems to utilize a direct, inline transfer of the gamma-phosphate of ATP to TMP rather than a phosphorylated enzyme intermediate.</text>
</comment>
<feature type="binding site" evidence="1">
    <location>
        <position position="280"/>
    </location>
    <ligand>
        <name>Mg(2+)</name>
        <dbReference type="ChEBI" id="CHEBI:18420"/>
        <label>5</label>
    </ligand>
</feature>
<dbReference type="EMBL" id="CP034235">
    <property type="protein sequence ID" value="QGQ98513.1"/>
    <property type="molecule type" value="Genomic_DNA"/>
</dbReference>
<dbReference type="GO" id="GO:0009030">
    <property type="term" value="F:thiamine-phosphate kinase activity"/>
    <property type="evidence" value="ECO:0007669"/>
    <property type="project" value="UniProtKB-UniRule"/>
</dbReference>
<dbReference type="RefSeq" id="WP_155703621.1">
    <property type="nucleotide sequence ID" value="NZ_CP034235.1"/>
</dbReference>
<comment type="pathway">
    <text evidence="1">Cofactor biosynthesis; thiamine diphosphate biosynthesis; thiamine diphosphate from thiamine phosphate: step 1/1.</text>
</comment>
<organism evidence="4 5">
    <name type="scientific">Paenibacillus psychroresistens</name>
    <dbReference type="NCBI Taxonomy" id="1778678"/>
    <lineage>
        <taxon>Bacteria</taxon>
        <taxon>Bacillati</taxon>
        <taxon>Bacillota</taxon>
        <taxon>Bacilli</taxon>
        <taxon>Bacillales</taxon>
        <taxon>Paenibacillaceae</taxon>
        <taxon>Paenibacillus</taxon>
    </lineage>
</organism>
<dbReference type="PANTHER" id="PTHR30270:SF0">
    <property type="entry name" value="THIAMINE-MONOPHOSPHATE KINASE"/>
    <property type="match status" value="1"/>
</dbReference>
<reference evidence="5" key="1">
    <citation type="submission" date="2018-11" db="EMBL/GenBank/DDBJ databases">
        <title>Complete genome sequence of Paenibacillus sp. ML311-T8.</title>
        <authorList>
            <person name="Nam Y.-D."/>
            <person name="Kang J."/>
            <person name="Chung W.-H."/>
            <person name="Park Y.S."/>
        </authorList>
    </citation>
    <scope>NUCLEOTIDE SEQUENCE [LARGE SCALE GENOMIC DNA]</scope>
    <source>
        <strain evidence="5">ML311-T8</strain>
    </source>
</reference>
<feature type="binding site" evidence="1">
    <location>
        <position position="179"/>
    </location>
    <ligand>
        <name>Mg(2+)</name>
        <dbReference type="ChEBI" id="CHEBI:18420"/>
        <label>1</label>
    </ligand>
</feature>
<feature type="binding site" evidence="1">
    <location>
        <position position="387"/>
    </location>
    <ligand>
        <name>substrate</name>
    </ligand>
</feature>
<dbReference type="InterPro" id="IPR006283">
    <property type="entry name" value="ThiL-like"/>
</dbReference>
<dbReference type="GO" id="GO:0005524">
    <property type="term" value="F:ATP binding"/>
    <property type="evidence" value="ECO:0007669"/>
    <property type="project" value="UniProtKB-UniRule"/>
</dbReference>
<dbReference type="InterPro" id="IPR036921">
    <property type="entry name" value="PurM-like_N_sf"/>
</dbReference>
<evidence type="ECO:0000313" key="4">
    <source>
        <dbReference type="EMBL" id="QGQ98513.1"/>
    </source>
</evidence>
<keyword evidence="1" id="KW-0460">Magnesium</keyword>
<feature type="binding site" evidence="1">
    <location>
        <position position="330"/>
    </location>
    <ligand>
        <name>substrate</name>
    </ligand>
</feature>
<feature type="domain" description="PurM-like C-terminal" evidence="3">
    <location>
        <begin position="210"/>
        <end position="365"/>
    </location>
</feature>
<dbReference type="Pfam" id="PF02769">
    <property type="entry name" value="AIRS_C"/>
    <property type="match status" value="1"/>
</dbReference>
<dbReference type="PANTHER" id="PTHR30270">
    <property type="entry name" value="THIAMINE-MONOPHOSPHATE KINASE"/>
    <property type="match status" value="1"/>
</dbReference>
<dbReference type="CDD" id="cd02194">
    <property type="entry name" value="ThiL"/>
    <property type="match status" value="1"/>
</dbReference>
<evidence type="ECO:0000256" key="1">
    <source>
        <dbReference type="HAMAP-Rule" id="MF_02128"/>
    </source>
</evidence>
<feature type="binding site" evidence="1">
    <location>
        <position position="279"/>
    </location>
    <ligand>
        <name>ATP</name>
        <dbReference type="ChEBI" id="CHEBI:30616"/>
    </ligand>
</feature>
<feature type="binding site" evidence="1">
    <location>
        <position position="277"/>
    </location>
    <ligand>
        <name>Mg(2+)</name>
        <dbReference type="ChEBI" id="CHEBI:18420"/>
        <label>3</label>
    </ligand>
</feature>
<dbReference type="OrthoDB" id="9802811at2"/>
<dbReference type="EC" id="2.7.4.16" evidence="1"/>
<gene>
    <name evidence="1 4" type="primary">thiL</name>
    <name evidence="4" type="ORF">EHS13_28360</name>
</gene>
<feature type="binding site" evidence="1">
    <location>
        <position position="85"/>
    </location>
    <ligand>
        <name>Mg(2+)</name>
        <dbReference type="ChEBI" id="CHEBI:18420"/>
        <label>4</label>
    </ligand>
</feature>
<comment type="similarity">
    <text evidence="1">Belongs to the thiamine-monophosphate kinase family.</text>
</comment>
<keyword evidence="5" id="KW-1185">Reference proteome</keyword>
<dbReference type="InterPro" id="IPR010918">
    <property type="entry name" value="PurM-like_C_dom"/>
</dbReference>
<feature type="binding site" evidence="1">
    <location>
        <position position="131"/>
    </location>
    <ligand>
        <name>Mg(2+)</name>
        <dbReference type="ChEBI" id="CHEBI:18420"/>
        <label>3</label>
    </ligand>
</feature>
<feature type="binding site" evidence="1">
    <location>
        <position position="101"/>
    </location>
    <ligand>
        <name>Mg(2+)</name>
        <dbReference type="ChEBI" id="CHEBI:18420"/>
        <label>1</label>
    </ligand>
</feature>
<dbReference type="GO" id="GO:0000287">
    <property type="term" value="F:magnesium ion binding"/>
    <property type="evidence" value="ECO:0007669"/>
    <property type="project" value="UniProtKB-UniRule"/>
</dbReference>
<accession>A0A6B8RSS6</accession>
<dbReference type="SUPFAM" id="SSF55326">
    <property type="entry name" value="PurM N-terminal domain-like"/>
    <property type="match status" value="1"/>
</dbReference>
<dbReference type="Gene3D" id="3.90.650.10">
    <property type="entry name" value="PurM-like C-terminal domain"/>
    <property type="match status" value="1"/>
</dbReference>
<keyword evidence="1" id="KW-0067">ATP-binding</keyword>
<proteinExistence type="inferred from homology"/>
<dbReference type="Pfam" id="PF00586">
    <property type="entry name" value="AIRS"/>
    <property type="match status" value="1"/>
</dbReference>
<comment type="function">
    <text evidence="1">Catalyzes the ATP-dependent phosphorylation of thiamine-monophosphate (TMP) to form thiamine-pyrophosphate (TPP), the active form of vitamin B1.</text>
</comment>
<dbReference type="Gene3D" id="3.30.1330.10">
    <property type="entry name" value="PurM-like, N-terminal domain"/>
    <property type="match status" value="1"/>
</dbReference>
<dbReference type="GO" id="GO:0009229">
    <property type="term" value="P:thiamine diphosphate biosynthetic process"/>
    <property type="evidence" value="ECO:0007669"/>
    <property type="project" value="UniProtKB-UniRule"/>
</dbReference>
<dbReference type="UniPathway" id="UPA00060">
    <property type="reaction ID" value="UER00142"/>
</dbReference>
<dbReference type="GO" id="GO:0009228">
    <property type="term" value="P:thiamine biosynthetic process"/>
    <property type="evidence" value="ECO:0007669"/>
    <property type="project" value="UniProtKB-KW"/>
</dbReference>
<dbReference type="InterPro" id="IPR016188">
    <property type="entry name" value="PurM-like_N"/>
</dbReference>
<feature type="binding site" evidence="1">
    <location>
        <begin position="178"/>
        <end position="179"/>
    </location>
    <ligand>
        <name>ATP</name>
        <dbReference type="ChEBI" id="CHEBI:30616"/>
    </ligand>
</feature>
<keyword evidence="1 4" id="KW-0808">Transferase</keyword>
<keyword evidence="1 4" id="KW-0418">Kinase</keyword>
<feature type="binding site" evidence="1">
    <location>
        <position position="102"/>
    </location>
    <ligand>
        <name>Mg(2+)</name>
        <dbReference type="ChEBI" id="CHEBI:18420"/>
        <label>1</label>
    </ligand>
</feature>
<dbReference type="Proteomes" id="UP000426246">
    <property type="component" value="Chromosome"/>
</dbReference>
<dbReference type="InterPro" id="IPR036676">
    <property type="entry name" value="PurM-like_C_sf"/>
</dbReference>
<evidence type="ECO:0000259" key="3">
    <source>
        <dbReference type="Pfam" id="PF02769"/>
    </source>
</evidence>
<feature type="binding site" evidence="1">
    <location>
        <position position="100"/>
    </location>
    <ligand>
        <name>Mg(2+)</name>
        <dbReference type="ChEBI" id="CHEBI:18420"/>
        <label>4</label>
    </ligand>
</feature>